<sequence>MASGSEDFNRWGPKHLSSVDWHNADHRRSVSACLVKGAYVLESDRQETRRGSECLSPPWWEAFHFKLVYQLIDGVDNSIFGAIFEYSPPAYTYHRSLDRSPQYVFAFRGTVKKERSFSRDLDLDLDVIRNGLHESCRFKTAMKAVQDVVSVVGSSSVWLTGHSLGAAIGMLAGKNMAKRGSFLEAYLFNPPFVSPPIERIVKDQKVRHGLRFAGTLIKAGLAFAAAAASESHNNSKGIEDSFAVISGWIPCLFVNPLDPICAEYIGYFEHRRKLEDMGAGKLARLTSQHSLGNITMNAVGLKGFENSEPLHLLPSANLTVNLNSTRELSKDHGLNQWWRPDLNLSCRVYKY</sequence>
<dbReference type="Proteomes" id="UP001472677">
    <property type="component" value="Unassembled WGS sequence"/>
</dbReference>
<evidence type="ECO:0000313" key="4">
    <source>
        <dbReference type="Proteomes" id="UP001472677"/>
    </source>
</evidence>
<gene>
    <name evidence="3" type="ORF">V6N12_058500</name>
</gene>
<dbReference type="PANTHER" id="PTHR31479">
    <property type="entry name" value="ALPHA/BETA-HYDROLASES SUPERFAMILY PROTEIN"/>
    <property type="match status" value="1"/>
</dbReference>
<dbReference type="SUPFAM" id="SSF53474">
    <property type="entry name" value="alpha/beta-Hydrolases"/>
    <property type="match status" value="1"/>
</dbReference>
<dbReference type="Pfam" id="PF01764">
    <property type="entry name" value="Lipase_3"/>
    <property type="match status" value="1"/>
</dbReference>
<accession>A0ABR2ESB8</accession>
<dbReference type="PANTHER" id="PTHR31479:SF12">
    <property type="entry name" value="SUPERFAMILY PROTEIN, PUTATIVE-RELATED"/>
    <property type="match status" value="1"/>
</dbReference>
<dbReference type="EMBL" id="JBBPBM010000010">
    <property type="protein sequence ID" value="KAK8564923.1"/>
    <property type="molecule type" value="Genomic_DNA"/>
</dbReference>
<dbReference type="InterPro" id="IPR002921">
    <property type="entry name" value="Fungal_lipase-type"/>
</dbReference>
<protein>
    <recommendedName>
        <fullName evidence="2">Fungal lipase-type domain-containing protein</fullName>
    </recommendedName>
</protein>
<organism evidence="3 4">
    <name type="scientific">Hibiscus sabdariffa</name>
    <name type="common">roselle</name>
    <dbReference type="NCBI Taxonomy" id="183260"/>
    <lineage>
        <taxon>Eukaryota</taxon>
        <taxon>Viridiplantae</taxon>
        <taxon>Streptophyta</taxon>
        <taxon>Embryophyta</taxon>
        <taxon>Tracheophyta</taxon>
        <taxon>Spermatophyta</taxon>
        <taxon>Magnoliopsida</taxon>
        <taxon>eudicotyledons</taxon>
        <taxon>Gunneridae</taxon>
        <taxon>Pentapetalae</taxon>
        <taxon>rosids</taxon>
        <taxon>malvids</taxon>
        <taxon>Malvales</taxon>
        <taxon>Malvaceae</taxon>
        <taxon>Malvoideae</taxon>
        <taxon>Hibiscus</taxon>
    </lineage>
</organism>
<evidence type="ECO:0000313" key="3">
    <source>
        <dbReference type="EMBL" id="KAK8564923.1"/>
    </source>
</evidence>
<reference evidence="3 4" key="1">
    <citation type="journal article" date="2024" name="G3 (Bethesda)">
        <title>Genome assembly of Hibiscus sabdariffa L. provides insights into metabolisms of medicinal natural products.</title>
        <authorList>
            <person name="Kim T."/>
        </authorList>
    </citation>
    <scope>NUCLEOTIDE SEQUENCE [LARGE SCALE GENOMIC DNA]</scope>
    <source>
        <strain evidence="3">TK-2024</strain>
        <tissue evidence="3">Old leaves</tissue>
    </source>
</reference>
<keyword evidence="1" id="KW-0378">Hydrolase</keyword>
<dbReference type="Gene3D" id="3.40.50.1820">
    <property type="entry name" value="alpha/beta hydrolase"/>
    <property type="match status" value="1"/>
</dbReference>
<comment type="caution">
    <text evidence="3">The sequence shown here is derived from an EMBL/GenBank/DDBJ whole genome shotgun (WGS) entry which is preliminary data.</text>
</comment>
<proteinExistence type="predicted"/>
<feature type="domain" description="Fungal lipase-type" evidence="2">
    <location>
        <begin position="139"/>
        <end position="183"/>
    </location>
</feature>
<keyword evidence="4" id="KW-1185">Reference proteome</keyword>
<evidence type="ECO:0000259" key="2">
    <source>
        <dbReference type="Pfam" id="PF01764"/>
    </source>
</evidence>
<name>A0ABR2ESB8_9ROSI</name>
<dbReference type="InterPro" id="IPR029058">
    <property type="entry name" value="AB_hydrolase_fold"/>
</dbReference>
<evidence type="ECO:0000256" key="1">
    <source>
        <dbReference type="ARBA" id="ARBA00022801"/>
    </source>
</evidence>